<gene>
    <name evidence="1" type="ORF">NLG97_g8316</name>
</gene>
<sequence>MNWPTSKKRRQILGISFMTFVVSMATSIIGPAQEALMSEFHLGSVAAILPLSVYVFALGLGPVIGGSLSEMVGRRPIYLYSMPVGGLFTLGVALTHNFAAICILRFMAGFCWAPLLAVPSGTLTETFNAAERGPISALFILMPFLGPSLGPVIGSFLVNRAGWRWTQWTLLCLVAVCSAAAPWIKETFTPVLQRRLACDETKHKQSPARSDFGALVRRYASDHLLRPISMLGDPILGLLCLYVSINFGILFNFFAGIPFTFTAVYHFSLEQSGLVFLSISIGCLLGLLTITLCDVLIYRKKSKLGTAAPEHRLYPAMISCIGLPVGLFWFGWSARHDVSWASPAASIILFAWGNFVRKAWDKVGCKPFGLFVASIAANPVCLVHIWSKNSRNK</sequence>
<protein>
    <submittedName>
        <fullName evidence="1">Uncharacterized protein</fullName>
    </submittedName>
</protein>
<reference evidence="1" key="1">
    <citation type="submission" date="2022-07" db="EMBL/GenBank/DDBJ databases">
        <title>Genome Sequence of Lecanicillium saksenae.</title>
        <authorList>
            <person name="Buettner E."/>
        </authorList>
    </citation>
    <scope>NUCLEOTIDE SEQUENCE</scope>
    <source>
        <strain evidence="1">VT-O1</strain>
    </source>
</reference>
<organism evidence="1 2">
    <name type="scientific">Lecanicillium saksenae</name>
    <dbReference type="NCBI Taxonomy" id="468837"/>
    <lineage>
        <taxon>Eukaryota</taxon>
        <taxon>Fungi</taxon>
        <taxon>Dikarya</taxon>
        <taxon>Ascomycota</taxon>
        <taxon>Pezizomycotina</taxon>
        <taxon>Sordariomycetes</taxon>
        <taxon>Hypocreomycetidae</taxon>
        <taxon>Hypocreales</taxon>
        <taxon>Cordycipitaceae</taxon>
        <taxon>Lecanicillium</taxon>
    </lineage>
</organism>
<name>A0ACC1QLN1_9HYPO</name>
<dbReference type="Proteomes" id="UP001148737">
    <property type="component" value="Unassembled WGS sequence"/>
</dbReference>
<proteinExistence type="predicted"/>
<accession>A0ACC1QLN1</accession>
<keyword evidence="2" id="KW-1185">Reference proteome</keyword>
<evidence type="ECO:0000313" key="1">
    <source>
        <dbReference type="EMBL" id="KAJ3479459.1"/>
    </source>
</evidence>
<comment type="caution">
    <text evidence="1">The sequence shown here is derived from an EMBL/GenBank/DDBJ whole genome shotgun (WGS) entry which is preliminary data.</text>
</comment>
<dbReference type="EMBL" id="JANAKD010001439">
    <property type="protein sequence ID" value="KAJ3479459.1"/>
    <property type="molecule type" value="Genomic_DNA"/>
</dbReference>
<evidence type="ECO:0000313" key="2">
    <source>
        <dbReference type="Proteomes" id="UP001148737"/>
    </source>
</evidence>